<accession>A0A2I4HSR7</accession>
<evidence type="ECO:0000256" key="1">
    <source>
        <dbReference type="SAM" id="MobiDB-lite"/>
    </source>
</evidence>
<dbReference type="RefSeq" id="XP_018859194.1">
    <property type="nucleotide sequence ID" value="XM_019003649.2"/>
</dbReference>
<proteinExistence type="predicted"/>
<feature type="region of interest" description="Disordered" evidence="1">
    <location>
        <begin position="1"/>
        <end position="56"/>
    </location>
</feature>
<dbReference type="Proteomes" id="UP000235220">
    <property type="component" value="Chromosome 13"/>
</dbReference>
<reference evidence="3" key="1">
    <citation type="submission" date="2025-08" db="UniProtKB">
        <authorList>
            <consortium name="RefSeq"/>
        </authorList>
    </citation>
    <scope>IDENTIFICATION</scope>
    <source>
        <tissue evidence="3">Leaves</tissue>
    </source>
</reference>
<name>A0A2I4HSR7_JUGRE</name>
<dbReference type="GeneID" id="109021099"/>
<protein>
    <submittedName>
        <fullName evidence="3">Cysteine-rich and transmembrane domain-containing protein WIH1-like</fullName>
    </submittedName>
</protein>
<dbReference type="AlphaFoldDB" id="A0A2I4HSR7"/>
<dbReference type="InParanoid" id="A0A2I4HSR7"/>
<sequence length="88" mass="9690">MSFQHISHESHLPSGQPSPYPPEPGFQPPPPSYPHPSPPPQGYQGYFHDGHPPPSRPYQRYDGSGCPSFLRGCLAALCCCWALEQCCP</sequence>
<evidence type="ECO:0000313" key="2">
    <source>
        <dbReference type="Proteomes" id="UP000235220"/>
    </source>
</evidence>
<feature type="compositionally biased region" description="Pro residues" evidence="1">
    <location>
        <begin position="16"/>
        <end position="41"/>
    </location>
</feature>
<keyword evidence="2" id="KW-1185">Reference proteome</keyword>
<dbReference type="KEGG" id="jre:109021099"/>
<organism evidence="2 3">
    <name type="scientific">Juglans regia</name>
    <name type="common">English walnut</name>
    <dbReference type="NCBI Taxonomy" id="51240"/>
    <lineage>
        <taxon>Eukaryota</taxon>
        <taxon>Viridiplantae</taxon>
        <taxon>Streptophyta</taxon>
        <taxon>Embryophyta</taxon>
        <taxon>Tracheophyta</taxon>
        <taxon>Spermatophyta</taxon>
        <taxon>Magnoliopsida</taxon>
        <taxon>eudicotyledons</taxon>
        <taxon>Gunneridae</taxon>
        <taxon>Pentapetalae</taxon>
        <taxon>rosids</taxon>
        <taxon>fabids</taxon>
        <taxon>Fagales</taxon>
        <taxon>Juglandaceae</taxon>
        <taxon>Juglans</taxon>
    </lineage>
</organism>
<dbReference type="GO" id="GO:0005886">
    <property type="term" value="C:plasma membrane"/>
    <property type="evidence" value="ECO:0000318"/>
    <property type="project" value="GO_Central"/>
</dbReference>
<evidence type="ECO:0000313" key="3">
    <source>
        <dbReference type="RefSeq" id="XP_018859194.1"/>
    </source>
</evidence>
<dbReference type="STRING" id="51240.A0A2I4HSR7"/>
<gene>
    <name evidence="3" type="primary">LOC109021099</name>
</gene>
<feature type="compositionally biased region" description="Basic and acidic residues" evidence="1">
    <location>
        <begin position="1"/>
        <end position="11"/>
    </location>
</feature>